<dbReference type="GeneID" id="108560739"/>
<dbReference type="InterPro" id="IPR036084">
    <property type="entry name" value="Ser_inhib-like_sf"/>
</dbReference>
<feature type="chain" id="PRO_5045508714" evidence="1">
    <location>
        <begin position="19"/>
        <end position="90"/>
    </location>
</feature>
<evidence type="ECO:0000313" key="3">
    <source>
        <dbReference type="Proteomes" id="UP000695000"/>
    </source>
</evidence>
<dbReference type="GO" id="GO:0030414">
    <property type="term" value="F:peptidase inhibitor activity"/>
    <property type="evidence" value="ECO:0007669"/>
    <property type="project" value="UniProtKB-KW"/>
</dbReference>
<keyword evidence="1" id="KW-0732">Signal</keyword>
<name>A0ABM1MH47_NICVS</name>
<keyword evidence="4" id="KW-0646">Protease inhibitor</keyword>
<sequence>MFLQAFLFFILLTNETFSQPYNTVGGIVKNCPKPNEHYECTSTCESNCSTLGLPCRLRFIRCNDVCYCDEGFSRDSKDNCIPSSQCPNKK</sequence>
<feature type="domain" description="TIL" evidence="2">
    <location>
        <begin position="31"/>
        <end position="86"/>
    </location>
</feature>
<proteinExistence type="predicted"/>
<dbReference type="Pfam" id="PF01826">
    <property type="entry name" value="TIL"/>
    <property type="match status" value="1"/>
</dbReference>
<dbReference type="SUPFAM" id="SSF57567">
    <property type="entry name" value="Serine protease inhibitors"/>
    <property type="match status" value="1"/>
</dbReference>
<feature type="signal peptide" evidence="1">
    <location>
        <begin position="1"/>
        <end position="18"/>
    </location>
</feature>
<reference evidence="4" key="1">
    <citation type="submission" date="2025-08" db="UniProtKB">
        <authorList>
            <consortium name="RefSeq"/>
        </authorList>
    </citation>
    <scope>IDENTIFICATION</scope>
    <source>
        <tissue evidence="4">Whole Larva</tissue>
    </source>
</reference>
<dbReference type="InterPro" id="IPR002919">
    <property type="entry name" value="TIL_dom"/>
</dbReference>
<organism evidence="3 4">
    <name type="scientific">Nicrophorus vespilloides</name>
    <name type="common">Boreal carrion beetle</name>
    <dbReference type="NCBI Taxonomy" id="110193"/>
    <lineage>
        <taxon>Eukaryota</taxon>
        <taxon>Metazoa</taxon>
        <taxon>Ecdysozoa</taxon>
        <taxon>Arthropoda</taxon>
        <taxon>Hexapoda</taxon>
        <taxon>Insecta</taxon>
        <taxon>Pterygota</taxon>
        <taxon>Neoptera</taxon>
        <taxon>Endopterygota</taxon>
        <taxon>Coleoptera</taxon>
        <taxon>Polyphaga</taxon>
        <taxon>Staphyliniformia</taxon>
        <taxon>Silphidae</taxon>
        <taxon>Nicrophorinae</taxon>
        <taxon>Nicrophorus</taxon>
    </lineage>
</organism>
<keyword evidence="3" id="KW-1185">Reference proteome</keyword>
<keyword evidence="4" id="KW-0481">Metalloenzyme inhibitor</keyword>
<dbReference type="CDD" id="cd19941">
    <property type="entry name" value="TIL"/>
    <property type="match status" value="1"/>
</dbReference>
<dbReference type="Gene3D" id="2.10.25.10">
    <property type="entry name" value="Laminin"/>
    <property type="match status" value="1"/>
</dbReference>
<evidence type="ECO:0000313" key="4">
    <source>
        <dbReference type="RefSeq" id="XP_017773897.1"/>
    </source>
</evidence>
<dbReference type="RefSeq" id="XP_017773897.1">
    <property type="nucleotide sequence ID" value="XM_017918408.1"/>
</dbReference>
<gene>
    <name evidence="4" type="primary">LOC108560739</name>
</gene>
<evidence type="ECO:0000256" key="1">
    <source>
        <dbReference type="SAM" id="SignalP"/>
    </source>
</evidence>
<protein>
    <submittedName>
        <fullName evidence="4">Inducible metalloproteinase inhibitor protein-like</fullName>
    </submittedName>
</protein>
<evidence type="ECO:0000259" key="2">
    <source>
        <dbReference type="Pfam" id="PF01826"/>
    </source>
</evidence>
<accession>A0ABM1MH47</accession>
<dbReference type="Proteomes" id="UP000695000">
    <property type="component" value="Unplaced"/>
</dbReference>
<keyword evidence="4" id="KW-0483">Metalloprotease inhibitor</keyword>